<feature type="compositionally biased region" description="Low complexity" evidence="1">
    <location>
        <begin position="25"/>
        <end position="42"/>
    </location>
</feature>
<dbReference type="EnsemblPlants" id="TuG1812G0500000065.01.T01">
    <property type="protein sequence ID" value="TuG1812G0500000065.01.T01"/>
    <property type="gene ID" value="TuG1812G0500000065.01"/>
</dbReference>
<evidence type="ECO:0000313" key="3">
    <source>
        <dbReference type="Proteomes" id="UP000015106"/>
    </source>
</evidence>
<feature type="compositionally biased region" description="Basic and acidic residues" evidence="1">
    <location>
        <begin position="86"/>
        <end position="97"/>
    </location>
</feature>
<feature type="compositionally biased region" description="Basic residues" evidence="1">
    <location>
        <begin position="46"/>
        <end position="73"/>
    </location>
</feature>
<accession>A0A8R7Q7N8</accession>
<reference evidence="2" key="2">
    <citation type="submission" date="2018-03" db="EMBL/GenBank/DDBJ databases">
        <title>The Triticum urartu genome reveals the dynamic nature of wheat genome evolution.</title>
        <authorList>
            <person name="Ling H."/>
            <person name="Ma B."/>
            <person name="Shi X."/>
            <person name="Liu H."/>
            <person name="Dong L."/>
            <person name="Sun H."/>
            <person name="Cao Y."/>
            <person name="Gao Q."/>
            <person name="Zheng S."/>
            <person name="Li Y."/>
            <person name="Yu Y."/>
            <person name="Du H."/>
            <person name="Qi M."/>
            <person name="Li Y."/>
            <person name="Yu H."/>
            <person name="Cui Y."/>
            <person name="Wang N."/>
            <person name="Chen C."/>
            <person name="Wu H."/>
            <person name="Zhao Y."/>
            <person name="Zhang J."/>
            <person name="Li Y."/>
            <person name="Zhou W."/>
            <person name="Zhang B."/>
            <person name="Hu W."/>
            <person name="Eijk M."/>
            <person name="Tang J."/>
            <person name="Witsenboer H."/>
            <person name="Zhao S."/>
            <person name="Li Z."/>
            <person name="Zhang A."/>
            <person name="Wang D."/>
            <person name="Liang C."/>
        </authorList>
    </citation>
    <scope>NUCLEOTIDE SEQUENCE [LARGE SCALE GENOMIC DNA]</scope>
    <source>
        <strain evidence="2">cv. G1812</strain>
    </source>
</reference>
<sequence>KRLRARGGGLDWTGLDGAGGGGGADAALQPAAAGVPGEAPGGHVQHQARRHPALPRHPPLRHGPLRPLSRRRVPLIYRSAASPKSLMRDKGRGKEESALLFGELS</sequence>
<evidence type="ECO:0000256" key="1">
    <source>
        <dbReference type="SAM" id="MobiDB-lite"/>
    </source>
</evidence>
<feature type="region of interest" description="Disordered" evidence="1">
    <location>
        <begin position="1"/>
        <end position="105"/>
    </location>
</feature>
<feature type="compositionally biased region" description="Gly residues" evidence="1">
    <location>
        <begin position="1"/>
        <end position="24"/>
    </location>
</feature>
<reference evidence="3" key="1">
    <citation type="journal article" date="2013" name="Nature">
        <title>Draft genome of the wheat A-genome progenitor Triticum urartu.</title>
        <authorList>
            <person name="Ling H.Q."/>
            <person name="Zhao S."/>
            <person name="Liu D."/>
            <person name="Wang J."/>
            <person name="Sun H."/>
            <person name="Zhang C."/>
            <person name="Fan H."/>
            <person name="Li D."/>
            <person name="Dong L."/>
            <person name="Tao Y."/>
            <person name="Gao C."/>
            <person name="Wu H."/>
            <person name="Li Y."/>
            <person name="Cui Y."/>
            <person name="Guo X."/>
            <person name="Zheng S."/>
            <person name="Wang B."/>
            <person name="Yu K."/>
            <person name="Liang Q."/>
            <person name="Yang W."/>
            <person name="Lou X."/>
            <person name="Chen J."/>
            <person name="Feng M."/>
            <person name="Jian J."/>
            <person name="Zhang X."/>
            <person name="Luo G."/>
            <person name="Jiang Y."/>
            <person name="Liu J."/>
            <person name="Wang Z."/>
            <person name="Sha Y."/>
            <person name="Zhang B."/>
            <person name="Wu H."/>
            <person name="Tang D."/>
            <person name="Shen Q."/>
            <person name="Xue P."/>
            <person name="Zou S."/>
            <person name="Wang X."/>
            <person name="Liu X."/>
            <person name="Wang F."/>
            <person name="Yang Y."/>
            <person name="An X."/>
            <person name="Dong Z."/>
            <person name="Zhang K."/>
            <person name="Zhang X."/>
            <person name="Luo M.C."/>
            <person name="Dvorak J."/>
            <person name="Tong Y."/>
            <person name="Wang J."/>
            <person name="Yang H."/>
            <person name="Li Z."/>
            <person name="Wang D."/>
            <person name="Zhang A."/>
            <person name="Wang J."/>
        </authorList>
    </citation>
    <scope>NUCLEOTIDE SEQUENCE</scope>
    <source>
        <strain evidence="3">cv. G1812</strain>
    </source>
</reference>
<name>A0A8R7Q7N8_TRIUA</name>
<protein>
    <submittedName>
        <fullName evidence="2">Uncharacterized protein</fullName>
    </submittedName>
</protein>
<dbReference type="Proteomes" id="UP000015106">
    <property type="component" value="Chromosome 5"/>
</dbReference>
<organism evidence="2 3">
    <name type="scientific">Triticum urartu</name>
    <name type="common">Red wild einkorn</name>
    <name type="synonym">Crithodium urartu</name>
    <dbReference type="NCBI Taxonomy" id="4572"/>
    <lineage>
        <taxon>Eukaryota</taxon>
        <taxon>Viridiplantae</taxon>
        <taxon>Streptophyta</taxon>
        <taxon>Embryophyta</taxon>
        <taxon>Tracheophyta</taxon>
        <taxon>Spermatophyta</taxon>
        <taxon>Magnoliopsida</taxon>
        <taxon>Liliopsida</taxon>
        <taxon>Poales</taxon>
        <taxon>Poaceae</taxon>
        <taxon>BOP clade</taxon>
        <taxon>Pooideae</taxon>
        <taxon>Triticodae</taxon>
        <taxon>Triticeae</taxon>
        <taxon>Triticinae</taxon>
        <taxon>Triticum</taxon>
    </lineage>
</organism>
<reference evidence="2" key="3">
    <citation type="submission" date="2022-06" db="UniProtKB">
        <authorList>
            <consortium name="EnsemblPlants"/>
        </authorList>
    </citation>
    <scope>IDENTIFICATION</scope>
</reference>
<proteinExistence type="predicted"/>
<keyword evidence="3" id="KW-1185">Reference proteome</keyword>
<dbReference type="Gramene" id="TuG1812G0500000065.01.T01">
    <property type="protein sequence ID" value="TuG1812G0500000065.01.T01"/>
    <property type="gene ID" value="TuG1812G0500000065.01"/>
</dbReference>
<evidence type="ECO:0000313" key="2">
    <source>
        <dbReference type="EnsemblPlants" id="TuG1812G0500000065.01.T01"/>
    </source>
</evidence>
<dbReference type="AlphaFoldDB" id="A0A8R7Q7N8"/>